<dbReference type="STRING" id="6832.A0A553PD41"/>
<keyword evidence="4" id="KW-1003">Cell membrane</keyword>
<feature type="transmembrane region" description="Helical" evidence="12">
    <location>
        <begin position="237"/>
        <end position="255"/>
    </location>
</feature>
<organism evidence="13 14">
    <name type="scientific">Tigriopus californicus</name>
    <name type="common">Marine copepod</name>
    <dbReference type="NCBI Taxonomy" id="6832"/>
    <lineage>
        <taxon>Eukaryota</taxon>
        <taxon>Metazoa</taxon>
        <taxon>Ecdysozoa</taxon>
        <taxon>Arthropoda</taxon>
        <taxon>Crustacea</taxon>
        <taxon>Multicrustacea</taxon>
        <taxon>Hexanauplia</taxon>
        <taxon>Copepoda</taxon>
        <taxon>Harpacticoida</taxon>
        <taxon>Harpacticidae</taxon>
        <taxon>Tigriopus</taxon>
    </lineage>
</organism>
<comment type="subcellular location">
    <subcellularLocation>
        <location evidence="1">Cell membrane</location>
        <topology evidence="1">Multi-pass membrane protein</topology>
    </subcellularLocation>
</comment>
<feature type="transmembrane region" description="Helical" evidence="12">
    <location>
        <begin position="43"/>
        <end position="67"/>
    </location>
</feature>
<name>A0A553PD41_TIGCA</name>
<dbReference type="GO" id="GO:0015293">
    <property type="term" value="F:symporter activity"/>
    <property type="evidence" value="ECO:0007669"/>
    <property type="project" value="TreeGrafter"/>
</dbReference>
<keyword evidence="9 12" id="KW-0472">Membrane</keyword>
<keyword evidence="8" id="KW-0406">Ion transport</keyword>
<evidence type="ECO:0000256" key="4">
    <source>
        <dbReference type="ARBA" id="ARBA00022475"/>
    </source>
</evidence>
<dbReference type="PROSITE" id="PS50283">
    <property type="entry name" value="NA_SOLUT_SYMP_3"/>
    <property type="match status" value="1"/>
</dbReference>
<comment type="similarity">
    <text evidence="2 11">Belongs to the sodium:solute symporter (SSF) (TC 2.A.21) family.</text>
</comment>
<evidence type="ECO:0000256" key="3">
    <source>
        <dbReference type="ARBA" id="ARBA00022448"/>
    </source>
</evidence>
<proteinExistence type="inferred from homology"/>
<evidence type="ECO:0000256" key="11">
    <source>
        <dbReference type="RuleBase" id="RU362091"/>
    </source>
</evidence>
<dbReference type="EMBL" id="VCGU01000005">
    <property type="protein sequence ID" value="TRY75595.1"/>
    <property type="molecule type" value="Genomic_DNA"/>
</dbReference>
<evidence type="ECO:0000256" key="1">
    <source>
        <dbReference type="ARBA" id="ARBA00004651"/>
    </source>
</evidence>
<dbReference type="GO" id="GO:0005886">
    <property type="term" value="C:plasma membrane"/>
    <property type="evidence" value="ECO:0007669"/>
    <property type="project" value="UniProtKB-SubCell"/>
</dbReference>
<reference evidence="13 14" key="1">
    <citation type="journal article" date="2018" name="Nat. Ecol. Evol.">
        <title>Genomic signatures of mitonuclear coevolution across populations of Tigriopus californicus.</title>
        <authorList>
            <person name="Barreto F.S."/>
            <person name="Watson E.T."/>
            <person name="Lima T.G."/>
            <person name="Willett C.S."/>
            <person name="Edmands S."/>
            <person name="Li W."/>
            <person name="Burton R.S."/>
        </authorList>
    </citation>
    <scope>NUCLEOTIDE SEQUENCE [LARGE SCALE GENOMIC DNA]</scope>
    <source>
        <strain evidence="13 14">San Diego</strain>
    </source>
</reference>
<dbReference type="Proteomes" id="UP000318571">
    <property type="component" value="Chromosome 2"/>
</dbReference>
<evidence type="ECO:0000256" key="9">
    <source>
        <dbReference type="ARBA" id="ARBA00023136"/>
    </source>
</evidence>
<dbReference type="GO" id="GO:0006814">
    <property type="term" value="P:sodium ion transport"/>
    <property type="evidence" value="ECO:0007669"/>
    <property type="project" value="UniProtKB-KW"/>
</dbReference>
<feature type="transmembrane region" description="Helical" evidence="12">
    <location>
        <begin position="12"/>
        <end position="31"/>
    </location>
</feature>
<comment type="caution">
    <text evidence="13">The sequence shown here is derived from an EMBL/GenBank/DDBJ whole genome shotgun (WGS) entry which is preliminary data.</text>
</comment>
<keyword evidence="3" id="KW-0813">Transport</keyword>
<evidence type="ECO:0000256" key="12">
    <source>
        <dbReference type="SAM" id="Phobius"/>
    </source>
</evidence>
<dbReference type="Gene3D" id="1.20.1730.10">
    <property type="entry name" value="Sodium/glucose cotransporter"/>
    <property type="match status" value="1"/>
</dbReference>
<keyword evidence="7" id="KW-0915">Sodium</keyword>
<dbReference type="PANTHER" id="PTHR42985">
    <property type="entry name" value="SODIUM-COUPLED MONOCARBOXYLATE TRANSPORTER"/>
    <property type="match status" value="1"/>
</dbReference>
<feature type="transmembrane region" description="Helical" evidence="12">
    <location>
        <begin position="156"/>
        <end position="175"/>
    </location>
</feature>
<keyword evidence="10" id="KW-0739">Sodium transport</keyword>
<dbReference type="PANTHER" id="PTHR42985:SF40">
    <property type="entry name" value="LD47995P-RELATED"/>
    <property type="match status" value="1"/>
</dbReference>
<dbReference type="InterPro" id="IPR038377">
    <property type="entry name" value="Na/Glc_symporter_sf"/>
</dbReference>
<feature type="transmembrane region" description="Helical" evidence="12">
    <location>
        <begin position="276"/>
        <end position="298"/>
    </location>
</feature>
<sequence length="339" mass="37897">MPLDLEFSWVDYVVFAAMIVASFGIGIYHAIKSSGNNEEYLMGGHSIGVIPMAISLCASFNSAYMILGIPSEMYTYGTQFYLMIFGTGVGVVLAAELWIPVLYRLQVVSIYEYFELRYKSKFPRILMTIIFVLKTVLYTALVVYAPTIALSSVSSLSWWVCILVLGISSTLYTTLGGMKAIVWTDVFQIFIMFGGILAILIRGLERTGGFSNVWDTAEKSGRIEFFNFSLDPFERHTFFNVLIGTIILWGSPYVCSQYLVHRCICLESLAKGKLALYLNYVGQVTMVTLVSTVGLVLYSYYLECDPVLANVVSKRDAVIPLFVLQEFATYYGIPGIFIS</sequence>
<dbReference type="NCBIfam" id="TIGR00813">
    <property type="entry name" value="sss"/>
    <property type="match status" value="1"/>
</dbReference>
<gene>
    <name evidence="13" type="ORF">TCAL_00525</name>
</gene>
<evidence type="ECO:0000313" key="13">
    <source>
        <dbReference type="EMBL" id="TRY75595.1"/>
    </source>
</evidence>
<dbReference type="OMA" id="RCICLES"/>
<protein>
    <recommendedName>
        <fullName evidence="15">Sodium-coupled monocarboxylate transporter 1</fullName>
    </recommendedName>
</protein>
<keyword evidence="6 12" id="KW-1133">Transmembrane helix</keyword>
<feature type="transmembrane region" description="Helical" evidence="12">
    <location>
        <begin position="182"/>
        <end position="201"/>
    </location>
</feature>
<dbReference type="InterPro" id="IPR051163">
    <property type="entry name" value="Sodium:Solute_Symporter_SSF"/>
</dbReference>
<accession>A0A553PD41</accession>
<evidence type="ECO:0000256" key="5">
    <source>
        <dbReference type="ARBA" id="ARBA00022692"/>
    </source>
</evidence>
<dbReference type="InterPro" id="IPR001734">
    <property type="entry name" value="Na/solute_symporter"/>
</dbReference>
<evidence type="ECO:0000256" key="10">
    <source>
        <dbReference type="ARBA" id="ARBA00023201"/>
    </source>
</evidence>
<feature type="transmembrane region" description="Helical" evidence="12">
    <location>
        <begin position="79"/>
        <end position="103"/>
    </location>
</feature>
<evidence type="ECO:0000313" key="14">
    <source>
        <dbReference type="Proteomes" id="UP000318571"/>
    </source>
</evidence>
<evidence type="ECO:0000256" key="8">
    <source>
        <dbReference type="ARBA" id="ARBA00023065"/>
    </source>
</evidence>
<keyword evidence="14" id="KW-1185">Reference proteome</keyword>
<evidence type="ECO:0000256" key="6">
    <source>
        <dbReference type="ARBA" id="ARBA00022989"/>
    </source>
</evidence>
<evidence type="ECO:0000256" key="2">
    <source>
        <dbReference type="ARBA" id="ARBA00006434"/>
    </source>
</evidence>
<evidence type="ECO:0008006" key="15">
    <source>
        <dbReference type="Google" id="ProtNLM"/>
    </source>
</evidence>
<keyword evidence="5 12" id="KW-0812">Transmembrane</keyword>
<evidence type="ECO:0000256" key="7">
    <source>
        <dbReference type="ARBA" id="ARBA00023053"/>
    </source>
</evidence>
<dbReference type="AlphaFoldDB" id="A0A553PD41"/>
<feature type="transmembrane region" description="Helical" evidence="12">
    <location>
        <begin position="124"/>
        <end position="144"/>
    </location>
</feature>
<dbReference type="Pfam" id="PF00474">
    <property type="entry name" value="SSF"/>
    <property type="match status" value="1"/>
</dbReference>